<name>A0A2R5EMI8_9BACL</name>
<accession>A0A2R5EMI8</accession>
<comment type="caution">
    <text evidence="1">The sequence shown here is derived from an EMBL/GenBank/DDBJ whole genome shotgun (WGS) entry which is preliminary data.</text>
</comment>
<evidence type="ECO:0000313" key="2">
    <source>
        <dbReference type="Proteomes" id="UP000245202"/>
    </source>
</evidence>
<dbReference type="AlphaFoldDB" id="A0A2R5EMI8"/>
<dbReference type="EMBL" id="BDQX01000108">
    <property type="protein sequence ID" value="GBG07777.1"/>
    <property type="molecule type" value="Genomic_DNA"/>
</dbReference>
<proteinExistence type="predicted"/>
<gene>
    <name evidence="1" type="ORF">PAT3040_02338</name>
</gene>
<organism evidence="1 2">
    <name type="scientific">Paenibacillus agaridevorans</name>
    <dbReference type="NCBI Taxonomy" id="171404"/>
    <lineage>
        <taxon>Bacteria</taxon>
        <taxon>Bacillati</taxon>
        <taxon>Bacillota</taxon>
        <taxon>Bacilli</taxon>
        <taxon>Bacillales</taxon>
        <taxon>Paenibacillaceae</taxon>
        <taxon>Paenibacillus</taxon>
    </lineage>
</organism>
<dbReference type="Proteomes" id="UP000245202">
    <property type="component" value="Unassembled WGS sequence"/>
</dbReference>
<reference evidence="1 2" key="1">
    <citation type="submission" date="2017-08" db="EMBL/GenBank/DDBJ databases">
        <title>Substantial Increase in Enzyme Production by Combined Drug-Resistance Mutations in Paenibacillus agaridevorans.</title>
        <authorList>
            <person name="Tanaka Y."/>
            <person name="Funane K."/>
            <person name="Hosaka T."/>
            <person name="Shiwa Y."/>
            <person name="Fujita N."/>
            <person name="Miyazaki T."/>
            <person name="Yoshikawa H."/>
            <person name="Murakami K."/>
            <person name="Kasahara K."/>
            <person name="Inaoka T."/>
            <person name="Hiraga Y."/>
            <person name="Ochi K."/>
        </authorList>
    </citation>
    <scope>NUCLEOTIDE SEQUENCE [LARGE SCALE GENOMIC DNA]</scope>
    <source>
        <strain evidence="1 2">T-3040</strain>
    </source>
</reference>
<protein>
    <submittedName>
        <fullName evidence="1">Uncharacterized protein</fullName>
    </submittedName>
</protein>
<evidence type="ECO:0000313" key="1">
    <source>
        <dbReference type="EMBL" id="GBG07777.1"/>
    </source>
</evidence>
<keyword evidence="2" id="KW-1185">Reference proteome</keyword>
<sequence>MHAKKEYKPAAQGAEVVPFQVTLPLNYGESVGKSLARIHHTAIVKAFAIRLFP</sequence>